<name>A0ABW3X0Z5_9HYPH</name>
<dbReference type="CDD" id="cd01918">
    <property type="entry name" value="HprK_C"/>
    <property type="match status" value="1"/>
</dbReference>
<proteinExistence type="predicted"/>
<dbReference type="GO" id="GO:0016301">
    <property type="term" value="F:kinase activity"/>
    <property type="evidence" value="ECO:0007669"/>
    <property type="project" value="UniProtKB-KW"/>
</dbReference>
<protein>
    <submittedName>
        <fullName evidence="2">HPr kinase/phosphorylase</fullName>
    </submittedName>
</protein>
<dbReference type="EMBL" id="JBHTND010000016">
    <property type="protein sequence ID" value="MFD1302470.1"/>
    <property type="molecule type" value="Genomic_DNA"/>
</dbReference>
<keyword evidence="3" id="KW-1185">Reference proteome</keyword>
<keyword evidence="2" id="KW-0418">Kinase</keyword>
<dbReference type="InterPro" id="IPR011104">
    <property type="entry name" value="Hpr_kin/Pase_C"/>
</dbReference>
<dbReference type="Proteomes" id="UP001597176">
    <property type="component" value="Unassembled WGS sequence"/>
</dbReference>
<accession>A0ABW3X0Z5</accession>
<organism evidence="2 3">
    <name type="scientific">Methylobacterium marchantiae</name>
    <dbReference type="NCBI Taxonomy" id="600331"/>
    <lineage>
        <taxon>Bacteria</taxon>
        <taxon>Pseudomonadati</taxon>
        <taxon>Pseudomonadota</taxon>
        <taxon>Alphaproteobacteria</taxon>
        <taxon>Hyphomicrobiales</taxon>
        <taxon>Methylobacteriaceae</taxon>
        <taxon>Methylobacterium</taxon>
    </lineage>
</organism>
<evidence type="ECO:0000313" key="3">
    <source>
        <dbReference type="Proteomes" id="UP001597176"/>
    </source>
</evidence>
<comment type="caution">
    <text evidence="2">The sequence shown here is derived from an EMBL/GenBank/DDBJ whole genome shotgun (WGS) entry which is preliminary data.</text>
</comment>
<evidence type="ECO:0000259" key="1">
    <source>
        <dbReference type="Pfam" id="PF07475"/>
    </source>
</evidence>
<dbReference type="Pfam" id="PF07475">
    <property type="entry name" value="Hpr_kinase_C"/>
    <property type="match status" value="1"/>
</dbReference>
<sequence length="174" mass="18523">MDRSRSEPALTIHATCIVYREAGILIRGEAGAGKSSLALSLLDRARQDGSYAALVGDDRIGIQHCHGRVVARCHRALHGLIEIRGLGLVPQSSLADAAIVRIVVDLVETLPRLPNASPDTTDLLGKTIRRIMLDRSIRDSGLAPGIILDILFGRGSVAPRTHLGAVSCDPASRV</sequence>
<dbReference type="SUPFAM" id="SSF53795">
    <property type="entry name" value="PEP carboxykinase-like"/>
    <property type="match status" value="1"/>
</dbReference>
<keyword evidence="2" id="KW-0808">Transferase</keyword>
<dbReference type="Gene3D" id="3.40.50.300">
    <property type="entry name" value="P-loop containing nucleotide triphosphate hydrolases"/>
    <property type="match status" value="1"/>
</dbReference>
<dbReference type="RefSeq" id="WP_238206126.1">
    <property type="nucleotide sequence ID" value="NZ_JBHTND010000016.1"/>
</dbReference>
<dbReference type="InterPro" id="IPR027417">
    <property type="entry name" value="P-loop_NTPase"/>
</dbReference>
<evidence type="ECO:0000313" key="2">
    <source>
        <dbReference type="EMBL" id="MFD1302470.1"/>
    </source>
</evidence>
<reference evidence="3" key="1">
    <citation type="journal article" date="2019" name="Int. J. Syst. Evol. Microbiol.">
        <title>The Global Catalogue of Microorganisms (GCM) 10K type strain sequencing project: providing services to taxonomists for standard genome sequencing and annotation.</title>
        <authorList>
            <consortium name="The Broad Institute Genomics Platform"/>
            <consortium name="The Broad Institute Genome Sequencing Center for Infectious Disease"/>
            <person name="Wu L."/>
            <person name="Ma J."/>
        </authorList>
    </citation>
    <scope>NUCLEOTIDE SEQUENCE [LARGE SCALE GENOMIC DNA]</scope>
    <source>
        <strain evidence="3">CCUG 56108</strain>
    </source>
</reference>
<gene>
    <name evidence="2" type="ORF">ACFQ4G_12910</name>
</gene>
<feature type="domain" description="HPr kinase/phosphorylase C-terminal" evidence="1">
    <location>
        <begin position="10"/>
        <end position="93"/>
    </location>
</feature>